<evidence type="ECO:0000259" key="4">
    <source>
        <dbReference type="PROSITE" id="PS01124"/>
    </source>
</evidence>
<name>A0ABQ3ME06_9PSEU</name>
<dbReference type="PANTHER" id="PTHR46796">
    <property type="entry name" value="HTH-TYPE TRANSCRIPTIONAL ACTIVATOR RHAS-RELATED"/>
    <property type="match status" value="1"/>
</dbReference>
<feature type="domain" description="HTH araC/xylS-type" evidence="4">
    <location>
        <begin position="339"/>
        <end position="440"/>
    </location>
</feature>
<evidence type="ECO:0000256" key="1">
    <source>
        <dbReference type="ARBA" id="ARBA00023015"/>
    </source>
</evidence>
<evidence type="ECO:0000256" key="3">
    <source>
        <dbReference type="ARBA" id="ARBA00023163"/>
    </source>
</evidence>
<dbReference type="InterPro" id="IPR036513">
    <property type="entry name" value="STAS_dom_sf"/>
</dbReference>
<proteinExistence type="predicted"/>
<evidence type="ECO:0000256" key="2">
    <source>
        <dbReference type="ARBA" id="ARBA00023125"/>
    </source>
</evidence>
<dbReference type="SUPFAM" id="SSF52091">
    <property type="entry name" value="SpoIIaa-like"/>
    <property type="match status" value="1"/>
</dbReference>
<dbReference type="EMBL" id="BNAR01000004">
    <property type="protein sequence ID" value="GHH39735.1"/>
    <property type="molecule type" value="Genomic_DNA"/>
</dbReference>
<dbReference type="PANTHER" id="PTHR46796:SF12">
    <property type="entry name" value="HTH-TYPE DNA-BINDING TRANSCRIPTIONAL ACTIVATOR EUTR"/>
    <property type="match status" value="1"/>
</dbReference>
<keyword evidence="2" id="KW-0238">DNA-binding</keyword>
<dbReference type="InterPro" id="IPR018060">
    <property type="entry name" value="HTH_AraC"/>
</dbReference>
<dbReference type="SMART" id="SM00342">
    <property type="entry name" value="HTH_ARAC"/>
    <property type="match status" value="1"/>
</dbReference>
<evidence type="ECO:0000313" key="5">
    <source>
        <dbReference type="EMBL" id="GHH39735.1"/>
    </source>
</evidence>
<dbReference type="Gene3D" id="1.10.10.60">
    <property type="entry name" value="Homeodomain-like"/>
    <property type="match status" value="1"/>
</dbReference>
<evidence type="ECO:0000313" key="6">
    <source>
        <dbReference type="Proteomes" id="UP000605568"/>
    </source>
</evidence>
<sequence length="442" mass="46689">MEHVAISPRQIGDALVLTLPNVVSEVSPGLLARTLAAAVVPTATLVVLDLRGVGLVSVHTARTLIAFAGGCAARGVECVLVPDPASTAVSVVLDVIDPNGAVPRFGTLDQALAGHAGTTPPVTRPLGSVVDRRSFADTDLKVLQKLLSTSYAPMRIGCAAGRAQVRLTRLAAGEISVDELDVGFGMTYDVGPMGRVCLVDVESGAVADHLVRGQREPEAFGPGELFSFAPPDLPVSGRISNARARVTLLTPDLFSQVTGHDRGFRLLSHRPFDAVAGGRLRAAITHVRDTVLAASDADLLLVSTANRYLAATVLRTFPNTVLSPPGAADEHDAHLQTLRRAMAFIESNADRDISAADIATAACVTVRAVQLSFRRHLGTTPMAYLRRVRLDGARTELQASDPGASTVTRIGARWGFSRASTFAAQYRVAYGETPSRTLRDDT</sequence>
<dbReference type="Proteomes" id="UP000605568">
    <property type="component" value="Unassembled WGS sequence"/>
</dbReference>
<comment type="caution">
    <text evidence="5">The sequence shown here is derived from an EMBL/GenBank/DDBJ whole genome shotgun (WGS) entry which is preliminary data.</text>
</comment>
<accession>A0ABQ3ME06</accession>
<organism evidence="5 6">
    <name type="scientific">Lentzea cavernae</name>
    <dbReference type="NCBI Taxonomy" id="2020703"/>
    <lineage>
        <taxon>Bacteria</taxon>
        <taxon>Bacillati</taxon>
        <taxon>Actinomycetota</taxon>
        <taxon>Actinomycetes</taxon>
        <taxon>Pseudonocardiales</taxon>
        <taxon>Pseudonocardiaceae</taxon>
        <taxon>Lentzea</taxon>
    </lineage>
</organism>
<dbReference type="InterPro" id="IPR050204">
    <property type="entry name" value="AraC_XylS_family_regulators"/>
</dbReference>
<gene>
    <name evidence="5" type="ORF">GCM10017774_31840</name>
</gene>
<keyword evidence="1" id="KW-0805">Transcription regulation</keyword>
<dbReference type="SUPFAM" id="SSF46689">
    <property type="entry name" value="Homeodomain-like"/>
    <property type="match status" value="1"/>
</dbReference>
<dbReference type="InterPro" id="IPR009057">
    <property type="entry name" value="Homeodomain-like_sf"/>
</dbReference>
<dbReference type="PROSITE" id="PS01124">
    <property type="entry name" value="HTH_ARAC_FAMILY_2"/>
    <property type="match status" value="1"/>
</dbReference>
<dbReference type="Pfam" id="PF12833">
    <property type="entry name" value="HTH_18"/>
    <property type="match status" value="1"/>
</dbReference>
<keyword evidence="3" id="KW-0804">Transcription</keyword>
<protein>
    <recommendedName>
        <fullName evidence="4">HTH araC/xylS-type domain-containing protein</fullName>
    </recommendedName>
</protein>
<dbReference type="Gene3D" id="3.30.750.24">
    <property type="entry name" value="STAS domain"/>
    <property type="match status" value="1"/>
</dbReference>
<reference evidence="6" key="1">
    <citation type="journal article" date="2019" name="Int. J. Syst. Evol. Microbiol.">
        <title>The Global Catalogue of Microorganisms (GCM) 10K type strain sequencing project: providing services to taxonomists for standard genome sequencing and annotation.</title>
        <authorList>
            <consortium name="The Broad Institute Genomics Platform"/>
            <consortium name="The Broad Institute Genome Sequencing Center for Infectious Disease"/>
            <person name="Wu L."/>
            <person name="Ma J."/>
        </authorList>
    </citation>
    <scope>NUCLEOTIDE SEQUENCE [LARGE SCALE GENOMIC DNA]</scope>
    <source>
        <strain evidence="6">CGMCC 4.7367</strain>
    </source>
</reference>
<keyword evidence="6" id="KW-1185">Reference proteome</keyword>